<dbReference type="EMBL" id="AJWY01005795">
    <property type="protein sequence ID" value="EKC68656.1"/>
    <property type="molecule type" value="Genomic_DNA"/>
</dbReference>
<reference evidence="1" key="1">
    <citation type="journal article" date="2013" name="Environ. Microbiol.">
        <title>Microbiota from the distal guts of lean and obese adolescents exhibit partial functional redundancy besides clear differences in community structure.</title>
        <authorList>
            <person name="Ferrer M."/>
            <person name="Ruiz A."/>
            <person name="Lanza F."/>
            <person name="Haange S.B."/>
            <person name="Oberbach A."/>
            <person name="Till H."/>
            <person name="Bargiela R."/>
            <person name="Campoy C."/>
            <person name="Segura M.T."/>
            <person name="Richter M."/>
            <person name="von Bergen M."/>
            <person name="Seifert J."/>
            <person name="Suarez A."/>
        </authorList>
    </citation>
    <scope>NUCLEOTIDE SEQUENCE</scope>
</reference>
<feature type="non-terminal residue" evidence="1">
    <location>
        <position position="153"/>
    </location>
</feature>
<protein>
    <recommendedName>
        <fullName evidence="2">Nucleotidyltransferase</fullName>
    </recommendedName>
</protein>
<organism evidence="1">
    <name type="scientific">human gut metagenome</name>
    <dbReference type="NCBI Taxonomy" id="408170"/>
    <lineage>
        <taxon>unclassified sequences</taxon>
        <taxon>metagenomes</taxon>
        <taxon>organismal metagenomes</taxon>
    </lineage>
</organism>
<proteinExistence type="predicted"/>
<dbReference type="AlphaFoldDB" id="K1UB32"/>
<accession>K1UB32</accession>
<sequence>MYHFQYVAKKELKPAKKQLMELIHKVQDEVRDNFTFQYEFVGSVQRNMVTWDVKSNVGFDFDVNIRVNDDDEEFEAKDIKKILVRAFNNHAWKYGYDSCEDSTRVFTIKVKDRKNSRIRHSCDFAVVNDYGNNRQEYIRFNKQRKNYTWEEQT</sequence>
<evidence type="ECO:0008006" key="2">
    <source>
        <dbReference type="Google" id="ProtNLM"/>
    </source>
</evidence>
<name>K1UB32_9ZZZZ</name>
<gene>
    <name evidence="1" type="ORF">LEA_08682</name>
</gene>
<comment type="caution">
    <text evidence="1">The sequence shown here is derived from an EMBL/GenBank/DDBJ whole genome shotgun (WGS) entry which is preliminary data.</text>
</comment>
<evidence type="ECO:0000313" key="1">
    <source>
        <dbReference type="EMBL" id="EKC68656.1"/>
    </source>
</evidence>